<gene>
    <name evidence="7" type="ORF">B9O19_00635</name>
</gene>
<dbReference type="GO" id="GO:0004540">
    <property type="term" value="F:RNA nuclease activity"/>
    <property type="evidence" value="ECO:0007669"/>
    <property type="project" value="InterPro"/>
</dbReference>
<comment type="similarity">
    <text evidence="6">Belongs to the HepT RNase toxin family.</text>
</comment>
<evidence type="ECO:0000313" key="7">
    <source>
        <dbReference type="EMBL" id="AUO18818.1"/>
    </source>
</evidence>
<evidence type="ECO:0008006" key="9">
    <source>
        <dbReference type="Google" id="ProtNLM"/>
    </source>
</evidence>
<sequence length="116" mass="13737">MNDRDLTILKKMIRYADEIEWTIEKMNLDFEMFESDFIAKNAIAMCILQIGELVGKLTEETKKKYNKMPWKDIRSIRNIAAHNYGELDNEVLWETVTDDIPKLKDYCENILSENNN</sequence>
<dbReference type="EMBL" id="CP020991">
    <property type="protein sequence ID" value="AUO18818.1"/>
    <property type="molecule type" value="Genomic_DNA"/>
</dbReference>
<evidence type="ECO:0000256" key="1">
    <source>
        <dbReference type="ARBA" id="ARBA00022553"/>
    </source>
</evidence>
<accession>A0A2K9P2I1</accession>
<evidence type="ECO:0000256" key="6">
    <source>
        <dbReference type="ARBA" id="ARBA00024207"/>
    </source>
</evidence>
<evidence type="ECO:0000313" key="8">
    <source>
        <dbReference type="Proteomes" id="UP000235589"/>
    </source>
</evidence>
<evidence type="ECO:0000256" key="2">
    <source>
        <dbReference type="ARBA" id="ARBA00022649"/>
    </source>
</evidence>
<keyword evidence="4" id="KW-0547">Nucleotide-binding</keyword>
<dbReference type="Proteomes" id="UP000235589">
    <property type="component" value="Chromosome"/>
</dbReference>
<dbReference type="AlphaFoldDB" id="A0A2K9P2I1"/>
<organism evidence="7 8">
    <name type="scientific">Monoglobus pectinilyticus</name>
    <dbReference type="NCBI Taxonomy" id="1981510"/>
    <lineage>
        <taxon>Bacteria</taxon>
        <taxon>Bacillati</taxon>
        <taxon>Bacillota</taxon>
        <taxon>Clostridia</taxon>
        <taxon>Monoglobales</taxon>
        <taxon>Monoglobaceae</taxon>
        <taxon>Monoglobus</taxon>
    </lineage>
</organism>
<dbReference type="InterPro" id="IPR008201">
    <property type="entry name" value="HepT-like"/>
</dbReference>
<dbReference type="GO" id="GO:0110001">
    <property type="term" value="C:toxin-antitoxin complex"/>
    <property type="evidence" value="ECO:0007669"/>
    <property type="project" value="InterPro"/>
</dbReference>
<dbReference type="OrthoDB" id="9810538at2"/>
<dbReference type="Pfam" id="PF01934">
    <property type="entry name" value="HepT-like"/>
    <property type="match status" value="1"/>
</dbReference>
<protein>
    <recommendedName>
        <fullName evidence="9">DUF86 domain-containing protein</fullName>
    </recommendedName>
</protein>
<keyword evidence="5" id="KW-0378">Hydrolase</keyword>
<dbReference type="KEGG" id="mpec:B9O19_00635"/>
<dbReference type="InterPro" id="IPR037038">
    <property type="entry name" value="HepT-like_sf"/>
</dbReference>
<reference evidence="7 8" key="1">
    <citation type="submission" date="2017-04" db="EMBL/GenBank/DDBJ databases">
        <title>Monoglobus pectinilyticus 14 draft genome.</title>
        <authorList>
            <person name="Kim C."/>
            <person name="Rosendale D.I."/>
            <person name="Kelly W.J."/>
            <person name="Tannock G.W."/>
            <person name="Patchett M.L."/>
            <person name="Jordens J.Z."/>
        </authorList>
    </citation>
    <scope>NUCLEOTIDE SEQUENCE [LARGE SCALE GENOMIC DNA]</scope>
    <source>
        <strain evidence="7 8">14</strain>
    </source>
</reference>
<keyword evidence="3" id="KW-0540">Nuclease</keyword>
<dbReference type="GO" id="GO:0000166">
    <property type="term" value="F:nucleotide binding"/>
    <property type="evidence" value="ECO:0007669"/>
    <property type="project" value="UniProtKB-KW"/>
</dbReference>
<dbReference type="InterPro" id="IPR051813">
    <property type="entry name" value="HepT_RNase_toxin"/>
</dbReference>
<dbReference type="PANTHER" id="PTHR34139:SF1">
    <property type="entry name" value="RNASE MJ1380-RELATED"/>
    <property type="match status" value="1"/>
</dbReference>
<name>A0A2K9P2I1_9FIRM</name>
<evidence type="ECO:0000256" key="3">
    <source>
        <dbReference type="ARBA" id="ARBA00022722"/>
    </source>
</evidence>
<evidence type="ECO:0000256" key="5">
    <source>
        <dbReference type="ARBA" id="ARBA00022801"/>
    </source>
</evidence>
<evidence type="ECO:0000256" key="4">
    <source>
        <dbReference type="ARBA" id="ARBA00022741"/>
    </source>
</evidence>
<dbReference type="RefSeq" id="WP_102365069.1">
    <property type="nucleotide sequence ID" value="NZ_CP020991.1"/>
</dbReference>
<keyword evidence="8" id="KW-1185">Reference proteome</keyword>
<keyword evidence="2" id="KW-1277">Toxin-antitoxin system</keyword>
<proteinExistence type="inferred from homology"/>
<dbReference type="GO" id="GO:0016787">
    <property type="term" value="F:hydrolase activity"/>
    <property type="evidence" value="ECO:0007669"/>
    <property type="project" value="UniProtKB-KW"/>
</dbReference>
<dbReference type="Gene3D" id="1.20.120.580">
    <property type="entry name" value="bsu32300-like"/>
    <property type="match status" value="1"/>
</dbReference>
<keyword evidence="1" id="KW-0597">Phosphoprotein</keyword>
<dbReference type="PANTHER" id="PTHR34139">
    <property type="entry name" value="UPF0331 PROTEIN MJ0127"/>
    <property type="match status" value="1"/>
</dbReference>
<dbReference type="GeneID" id="98062061"/>